<evidence type="ECO:0000313" key="1">
    <source>
        <dbReference type="EMBL" id="PJZ68019.1"/>
    </source>
</evidence>
<evidence type="ECO:0000313" key="3">
    <source>
        <dbReference type="Proteomes" id="UP000231962"/>
    </source>
</evidence>
<reference evidence="3 4" key="1">
    <citation type="submission" date="2017-07" db="EMBL/GenBank/DDBJ databases">
        <title>Leptospira spp. isolated from tropical soils.</title>
        <authorList>
            <person name="Thibeaux R."/>
            <person name="Iraola G."/>
            <person name="Ferres I."/>
            <person name="Bierque E."/>
            <person name="Girault D."/>
            <person name="Soupe-Gilbert M.-E."/>
            <person name="Picardeau M."/>
            <person name="Goarant C."/>
        </authorList>
    </citation>
    <scope>NUCLEOTIDE SEQUENCE [LARGE SCALE GENOMIC DNA]</scope>
    <source>
        <strain evidence="2 4">FH1-B-B1</strain>
        <strain evidence="1 3">FH1-B-C1</strain>
    </source>
</reference>
<organism evidence="2 4">
    <name type="scientific">Leptospira perolatii</name>
    <dbReference type="NCBI Taxonomy" id="2023191"/>
    <lineage>
        <taxon>Bacteria</taxon>
        <taxon>Pseudomonadati</taxon>
        <taxon>Spirochaetota</taxon>
        <taxon>Spirochaetia</taxon>
        <taxon>Leptospirales</taxon>
        <taxon>Leptospiraceae</taxon>
        <taxon>Leptospira</taxon>
    </lineage>
</organism>
<accession>A0A2M9ZIE2</accession>
<dbReference type="Proteomes" id="UP000231962">
    <property type="component" value="Unassembled WGS sequence"/>
</dbReference>
<dbReference type="EMBL" id="NPDY01000042">
    <property type="protein sequence ID" value="PJZ68019.1"/>
    <property type="molecule type" value="Genomic_DNA"/>
</dbReference>
<protein>
    <submittedName>
        <fullName evidence="2">Uncharacterized protein</fullName>
    </submittedName>
</protein>
<proteinExistence type="predicted"/>
<sequence length="275" mass="31933">MRGFSVLNLKGGIFVLGFYAMLCKGPESVPEAFRDDIIGARHVDFKFDPSNLPKIGVTTEKNLDRMYPEGPTFRRTYIKTRSAKIRNSIFDFSRIVDYQYMKKEYHTQPGVTGWNTEEIIGLTIFINNGFVNYYFIKHMKRKDEDKWVPGRYNQTEVNIENWEIKSYPGATVDSCIYWLQWPREARYPHVGNQLDGLTEEDCENGVMGPKKPLEDSKSEEVKKKVWTKESLEKALKRAKELLSYKGMDPAAVIRVTGLTEKELMEHGLLPRKKEK</sequence>
<dbReference type="EMBL" id="NPDZ01000021">
    <property type="protein sequence ID" value="PJZ71734.1"/>
    <property type="molecule type" value="Genomic_DNA"/>
</dbReference>
<keyword evidence="3" id="KW-1185">Reference proteome</keyword>
<comment type="caution">
    <text evidence="2">The sequence shown here is derived from an EMBL/GenBank/DDBJ whole genome shotgun (WGS) entry which is preliminary data.</text>
</comment>
<evidence type="ECO:0000313" key="4">
    <source>
        <dbReference type="Proteomes" id="UP000231990"/>
    </source>
</evidence>
<dbReference type="AlphaFoldDB" id="A0A2M9ZIE2"/>
<dbReference type="Proteomes" id="UP000231990">
    <property type="component" value="Unassembled WGS sequence"/>
</dbReference>
<name>A0A2M9ZIE2_9LEPT</name>
<gene>
    <name evidence="1" type="ORF">CH360_18385</name>
    <name evidence="2" type="ORF">CH373_17840</name>
</gene>
<evidence type="ECO:0000313" key="2">
    <source>
        <dbReference type="EMBL" id="PJZ71734.1"/>
    </source>
</evidence>